<feature type="coiled-coil region" evidence="2">
    <location>
        <begin position="102"/>
        <end position="136"/>
    </location>
</feature>
<evidence type="ECO:0000256" key="2">
    <source>
        <dbReference type="SAM" id="Coils"/>
    </source>
</evidence>
<keyword evidence="3" id="KW-1133">Transmembrane helix</keyword>
<dbReference type="PROSITE" id="PS00018">
    <property type="entry name" value="EF_HAND_1"/>
    <property type="match status" value="2"/>
</dbReference>
<organism evidence="5 6">
    <name type="scientific">Tetrahymena thermophila (strain SB210)</name>
    <dbReference type="NCBI Taxonomy" id="312017"/>
    <lineage>
        <taxon>Eukaryota</taxon>
        <taxon>Sar</taxon>
        <taxon>Alveolata</taxon>
        <taxon>Ciliophora</taxon>
        <taxon>Intramacronucleata</taxon>
        <taxon>Oligohymenophorea</taxon>
        <taxon>Hymenostomatida</taxon>
        <taxon>Tetrahymenina</taxon>
        <taxon>Tetrahymenidae</taxon>
        <taxon>Tetrahymena</taxon>
    </lineage>
</organism>
<dbReference type="eggNOG" id="ENOG502SXQ0">
    <property type="taxonomic scope" value="Eukaryota"/>
</dbReference>
<dbReference type="SMART" id="SM00054">
    <property type="entry name" value="EFh"/>
    <property type="match status" value="2"/>
</dbReference>
<dbReference type="SUPFAM" id="SSF47473">
    <property type="entry name" value="EF-hand"/>
    <property type="match status" value="1"/>
</dbReference>
<dbReference type="InterPro" id="IPR011992">
    <property type="entry name" value="EF-hand-dom_pair"/>
</dbReference>
<evidence type="ECO:0000313" key="5">
    <source>
        <dbReference type="EMBL" id="EAS02044.2"/>
    </source>
</evidence>
<feature type="domain" description="EF-hand" evidence="4">
    <location>
        <begin position="38"/>
        <end position="73"/>
    </location>
</feature>
<dbReference type="OrthoDB" id="293533at2759"/>
<proteinExistence type="predicted"/>
<feature type="transmembrane region" description="Helical" evidence="3">
    <location>
        <begin position="425"/>
        <end position="444"/>
    </location>
</feature>
<accession>I7MLG3</accession>
<dbReference type="KEGG" id="tet:TTHERM_00502350"/>
<dbReference type="CDD" id="cd00051">
    <property type="entry name" value="EFh"/>
    <property type="match status" value="1"/>
</dbReference>
<dbReference type="GO" id="GO:0005509">
    <property type="term" value="F:calcium ion binding"/>
    <property type="evidence" value="ECO:0007669"/>
    <property type="project" value="InterPro"/>
</dbReference>
<dbReference type="InterPro" id="IPR002048">
    <property type="entry name" value="EF_hand_dom"/>
</dbReference>
<keyword evidence="3" id="KW-0812">Transmembrane</keyword>
<dbReference type="EMBL" id="GG662548">
    <property type="protein sequence ID" value="EAS02044.2"/>
    <property type="molecule type" value="Genomic_DNA"/>
</dbReference>
<evidence type="ECO:0000256" key="1">
    <source>
        <dbReference type="ARBA" id="ARBA00022837"/>
    </source>
</evidence>
<feature type="domain" description="EF-hand" evidence="4">
    <location>
        <begin position="76"/>
        <end position="111"/>
    </location>
</feature>
<dbReference type="RefSeq" id="XP_001022289.2">
    <property type="nucleotide sequence ID" value="XM_001022289.2"/>
</dbReference>
<sequence length="545" mass="65178">MRNSHPYISSPGKKIEEQLQNPKNYLAVRPLQVEYDHERFKNIKHEFKIMDKDNNGFLSQEEILNYLKYEKQVRQINMKVIQELFDSMDTNSDGRVSLEEFAHNYISRESELKREIQLYQEQINNLEDEKNFIISVINNRYRINLRYLKISLEQANLSSFKIYQKLYETESFSVKAIVFCDKVRVDQMNEISTKLCQNITFPAWHETIQFEIDNLLQDNEIVQVQIKFVKQTHENERRISNDTNQIQFAESIIKITNLSQEYHEDSWIDVVDAKDKNIKIGVVHIKVDYIPNEFEYRKNRLEEIESELKDLQEQKQFREMEQEYLKRLFGTIQHSTQQIRKRSQIEEDDKSDQDFFSTFAFTNYKQSAISEFDFHEAFKLRDYGVYVLVAFNIILCLLERCDFLGLIILLRVMPFIRKNWTDKEIYFFVYMISFSALIDLFYLIFLKDGLSENDYLGRYAINLLGWIISLIYFILKCSFASYFIKIQNINLSVIFGRNNEQSQEDNSINFQQNNNNNNNNINILNGSQYKSQLQIPDNTQMRIQL</sequence>
<dbReference type="InterPro" id="IPR018247">
    <property type="entry name" value="EF_Hand_1_Ca_BS"/>
</dbReference>
<evidence type="ECO:0000313" key="6">
    <source>
        <dbReference type="Proteomes" id="UP000009168"/>
    </source>
</evidence>
<evidence type="ECO:0000259" key="4">
    <source>
        <dbReference type="PROSITE" id="PS50222"/>
    </source>
</evidence>
<dbReference type="Proteomes" id="UP000009168">
    <property type="component" value="Unassembled WGS sequence"/>
</dbReference>
<protein>
    <submittedName>
        <fullName evidence="5">EF hand protein</fullName>
    </submittedName>
</protein>
<feature type="coiled-coil region" evidence="2">
    <location>
        <begin position="294"/>
        <end position="321"/>
    </location>
</feature>
<keyword evidence="1" id="KW-0106">Calcium</keyword>
<dbReference type="Gene3D" id="1.10.238.10">
    <property type="entry name" value="EF-hand"/>
    <property type="match status" value="1"/>
</dbReference>
<dbReference type="AlphaFoldDB" id="I7MLG3"/>
<feature type="transmembrane region" description="Helical" evidence="3">
    <location>
        <begin position="456"/>
        <end position="475"/>
    </location>
</feature>
<dbReference type="Pfam" id="PF13499">
    <property type="entry name" value="EF-hand_7"/>
    <property type="match status" value="1"/>
</dbReference>
<name>I7MLG3_TETTS</name>
<dbReference type="PROSITE" id="PS50222">
    <property type="entry name" value="EF_HAND_2"/>
    <property type="match status" value="2"/>
</dbReference>
<reference evidence="6" key="1">
    <citation type="journal article" date="2006" name="PLoS Biol.">
        <title>Macronuclear genome sequence of the ciliate Tetrahymena thermophila, a model eukaryote.</title>
        <authorList>
            <person name="Eisen J.A."/>
            <person name="Coyne R.S."/>
            <person name="Wu M."/>
            <person name="Wu D."/>
            <person name="Thiagarajan M."/>
            <person name="Wortman J.R."/>
            <person name="Badger J.H."/>
            <person name="Ren Q."/>
            <person name="Amedeo P."/>
            <person name="Jones K.M."/>
            <person name="Tallon L.J."/>
            <person name="Delcher A.L."/>
            <person name="Salzberg S.L."/>
            <person name="Silva J.C."/>
            <person name="Haas B.J."/>
            <person name="Majoros W.H."/>
            <person name="Farzad M."/>
            <person name="Carlton J.M."/>
            <person name="Smith R.K. Jr."/>
            <person name="Garg J."/>
            <person name="Pearlman R.E."/>
            <person name="Karrer K.M."/>
            <person name="Sun L."/>
            <person name="Manning G."/>
            <person name="Elde N.C."/>
            <person name="Turkewitz A.P."/>
            <person name="Asai D.J."/>
            <person name="Wilkes D.E."/>
            <person name="Wang Y."/>
            <person name="Cai H."/>
            <person name="Collins K."/>
            <person name="Stewart B.A."/>
            <person name="Lee S.R."/>
            <person name="Wilamowska K."/>
            <person name="Weinberg Z."/>
            <person name="Ruzzo W.L."/>
            <person name="Wloga D."/>
            <person name="Gaertig J."/>
            <person name="Frankel J."/>
            <person name="Tsao C.-C."/>
            <person name="Gorovsky M.A."/>
            <person name="Keeling P.J."/>
            <person name="Waller R.F."/>
            <person name="Patron N.J."/>
            <person name="Cherry J.M."/>
            <person name="Stover N.A."/>
            <person name="Krieger C.J."/>
            <person name="del Toro C."/>
            <person name="Ryder H.F."/>
            <person name="Williamson S.C."/>
            <person name="Barbeau R.A."/>
            <person name="Hamilton E.P."/>
            <person name="Orias E."/>
        </authorList>
    </citation>
    <scope>NUCLEOTIDE SEQUENCE [LARGE SCALE GENOMIC DNA]</scope>
    <source>
        <strain evidence="6">SB210</strain>
    </source>
</reference>
<feature type="transmembrane region" description="Helical" evidence="3">
    <location>
        <begin position="383"/>
        <end position="413"/>
    </location>
</feature>
<gene>
    <name evidence="5" type="ORF">TTHERM_00502350</name>
</gene>
<keyword evidence="6" id="KW-1185">Reference proteome</keyword>
<dbReference type="InParanoid" id="I7MLG3"/>
<dbReference type="GeneID" id="7825637"/>
<evidence type="ECO:0000256" key="3">
    <source>
        <dbReference type="SAM" id="Phobius"/>
    </source>
</evidence>
<keyword evidence="3" id="KW-0472">Membrane</keyword>
<keyword evidence="2" id="KW-0175">Coiled coil</keyword>